<sequence>MKPSVRLLLGLCLAGASAHAQTSNIANLPVAQRDYSKEGANDYANLSNLTNGAPHLLSRHPNTVGSPYADNRWLTAHVVLANKQPLLPMLLKYDVLDRALVMRKEAPSPDSVELNDSKVASFVLEEPASALGPARRRLFRRFEEGPAARQRDYVEVLHAGRYALLKHHLKQIKRESFGGMYSNGAPTDEIEDASVYYLRSPEGTLTPVKLTLKALQAAAPALAEPLKTAAAAHKPRSEAGWGAVLDAADPAAK</sequence>
<dbReference type="RefSeq" id="WP_190924479.1">
    <property type="nucleotide sequence ID" value="NZ_JACXAC010000003.1"/>
</dbReference>
<gene>
    <name evidence="2" type="ORF">IC234_11100</name>
</gene>
<keyword evidence="3" id="KW-1185">Reference proteome</keyword>
<feature type="signal peptide" evidence="1">
    <location>
        <begin position="1"/>
        <end position="20"/>
    </location>
</feature>
<dbReference type="Proteomes" id="UP000606003">
    <property type="component" value="Unassembled WGS sequence"/>
</dbReference>
<proteinExistence type="predicted"/>
<evidence type="ECO:0000256" key="1">
    <source>
        <dbReference type="SAM" id="SignalP"/>
    </source>
</evidence>
<dbReference type="EMBL" id="JACXAC010000003">
    <property type="protein sequence ID" value="MBD2722671.1"/>
    <property type="molecule type" value="Genomic_DNA"/>
</dbReference>
<feature type="chain" id="PRO_5046934622" evidence="1">
    <location>
        <begin position="21"/>
        <end position="253"/>
    </location>
</feature>
<evidence type="ECO:0000313" key="2">
    <source>
        <dbReference type="EMBL" id="MBD2722671.1"/>
    </source>
</evidence>
<organism evidence="2 3">
    <name type="scientific">Hymenobacter armeniacus</name>
    <dbReference type="NCBI Taxonomy" id="2771358"/>
    <lineage>
        <taxon>Bacteria</taxon>
        <taxon>Pseudomonadati</taxon>
        <taxon>Bacteroidota</taxon>
        <taxon>Cytophagia</taxon>
        <taxon>Cytophagales</taxon>
        <taxon>Hymenobacteraceae</taxon>
        <taxon>Hymenobacter</taxon>
    </lineage>
</organism>
<accession>A0ABR8JV64</accession>
<comment type="caution">
    <text evidence="2">The sequence shown here is derived from an EMBL/GenBank/DDBJ whole genome shotgun (WGS) entry which is preliminary data.</text>
</comment>
<evidence type="ECO:0000313" key="3">
    <source>
        <dbReference type="Proteomes" id="UP000606003"/>
    </source>
</evidence>
<keyword evidence="1" id="KW-0732">Signal</keyword>
<reference evidence="2 3" key="1">
    <citation type="submission" date="2020-09" db="EMBL/GenBank/DDBJ databases">
        <authorList>
            <person name="Kim M.K."/>
        </authorList>
    </citation>
    <scope>NUCLEOTIDE SEQUENCE [LARGE SCALE GENOMIC DNA]</scope>
    <source>
        <strain evidence="2 3">BT189</strain>
    </source>
</reference>
<name>A0ABR8JV64_9BACT</name>
<protein>
    <submittedName>
        <fullName evidence="2">Uncharacterized protein</fullName>
    </submittedName>
</protein>